<evidence type="ECO:0000313" key="8">
    <source>
        <dbReference type="Proteomes" id="UP001595826"/>
    </source>
</evidence>
<organism evidence="7 8">
    <name type="scientific">Polaribacter marinivivus</name>
    <dbReference type="NCBI Taxonomy" id="1524260"/>
    <lineage>
        <taxon>Bacteria</taxon>
        <taxon>Pseudomonadati</taxon>
        <taxon>Bacteroidota</taxon>
        <taxon>Flavobacteriia</taxon>
        <taxon>Flavobacteriales</taxon>
        <taxon>Flavobacteriaceae</taxon>
    </lineage>
</organism>
<feature type="transmembrane region" description="Helical" evidence="5">
    <location>
        <begin position="106"/>
        <end position="124"/>
    </location>
</feature>
<keyword evidence="3 5" id="KW-1133">Transmembrane helix</keyword>
<evidence type="ECO:0000256" key="3">
    <source>
        <dbReference type="ARBA" id="ARBA00022989"/>
    </source>
</evidence>
<comment type="subcellular location">
    <subcellularLocation>
        <location evidence="1">Membrane</location>
        <topology evidence="1">Multi-pass membrane protein</topology>
    </subcellularLocation>
</comment>
<sequence length="403" mass="46659">MKNKDRNLKRNYFLVFIIIAASGIPFFSGIDFIEISLFLFSLILFIYNKENKDSNAFLIIGLFFLIELFQHFLHGSYSYRTSVGTAIKLATVYFVVKLVKYNFINYYINILYFFTVISLIFYTLSFLPGFTDLMIGQIAPLFESPFVDPNAFYEQSPSIIVFTFELSLLTEFRNSGPFWEPGAFAVFLIFAILFNIIKTKSLIDKKNKFFIVALITTFSTAGYIAFFILVSGYYLMNKKVSHKLLLILFVFASISIYTTTSFLEEKVKHNISLADETTSSRFGSALADYNLFKQSPLFGWGRGPMRYGGQKIIFFGKDQHRNNGVFVQLATYGILGSLLYFYLFYKSIFRINKYYNFIKGYSFVFFATIMTLGFSQSLFSKPFFLCFLFLFLAMKPMDKKILV</sequence>
<dbReference type="Pfam" id="PF04932">
    <property type="entry name" value="Wzy_C"/>
    <property type="match status" value="1"/>
</dbReference>
<dbReference type="EMBL" id="JBHSCY010000003">
    <property type="protein sequence ID" value="MFC4269734.1"/>
    <property type="molecule type" value="Genomic_DNA"/>
</dbReference>
<feature type="transmembrane region" description="Helical" evidence="5">
    <location>
        <begin position="209"/>
        <end position="236"/>
    </location>
</feature>
<feature type="transmembrane region" description="Helical" evidence="5">
    <location>
        <begin position="178"/>
        <end position="197"/>
    </location>
</feature>
<keyword evidence="2 5" id="KW-0812">Transmembrane</keyword>
<proteinExistence type="predicted"/>
<protein>
    <submittedName>
        <fullName evidence="7">O-antigen ligase family protein</fullName>
    </submittedName>
</protein>
<reference evidence="8" key="1">
    <citation type="journal article" date="2019" name="Int. J. Syst. Evol. Microbiol.">
        <title>The Global Catalogue of Microorganisms (GCM) 10K type strain sequencing project: providing services to taxonomists for standard genome sequencing and annotation.</title>
        <authorList>
            <consortium name="The Broad Institute Genomics Platform"/>
            <consortium name="The Broad Institute Genome Sequencing Center for Infectious Disease"/>
            <person name="Wu L."/>
            <person name="Ma J."/>
        </authorList>
    </citation>
    <scope>NUCLEOTIDE SEQUENCE [LARGE SCALE GENOMIC DNA]</scope>
    <source>
        <strain evidence="8">CECT 8655</strain>
    </source>
</reference>
<evidence type="ECO:0000313" key="7">
    <source>
        <dbReference type="EMBL" id="MFC4269734.1"/>
    </source>
</evidence>
<dbReference type="RefSeq" id="WP_377411063.1">
    <property type="nucleotide sequence ID" value="NZ_JBHSCY010000003.1"/>
</dbReference>
<evidence type="ECO:0000259" key="6">
    <source>
        <dbReference type="Pfam" id="PF04932"/>
    </source>
</evidence>
<feature type="transmembrane region" description="Helical" evidence="5">
    <location>
        <begin position="56"/>
        <end position="73"/>
    </location>
</feature>
<keyword evidence="8" id="KW-1185">Reference proteome</keyword>
<name>A0ABV8REM3_9FLAO</name>
<feature type="transmembrane region" description="Helical" evidence="5">
    <location>
        <begin position="363"/>
        <end position="392"/>
    </location>
</feature>
<evidence type="ECO:0000256" key="2">
    <source>
        <dbReference type="ARBA" id="ARBA00022692"/>
    </source>
</evidence>
<feature type="transmembrane region" description="Helical" evidence="5">
    <location>
        <begin position="242"/>
        <end position="263"/>
    </location>
</feature>
<dbReference type="InterPro" id="IPR007016">
    <property type="entry name" value="O-antigen_ligase-rel_domated"/>
</dbReference>
<gene>
    <name evidence="7" type="ORF">ACFOWD_12520</name>
</gene>
<feature type="domain" description="O-antigen ligase-related" evidence="6">
    <location>
        <begin position="210"/>
        <end position="341"/>
    </location>
</feature>
<evidence type="ECO:0000256" key="5">
    <source>
        <dbReference type="SAM" id="Phobius"/>
    </source>
</evidence>
<keyword evidence="4 5" id="KW-0472">Membrane</keyword>
<feature type="transmembrane region" description="Helical" evidence="5">
    <location>
        <begin position="12"/>
        <end position="44"/>
    </location>
</feature>
<comment type="caution">
    <text evidence="7">The sequence shown here is derived from an EMBL/GenBank/DDBJ whole genome shotgun (WGS) entry which is preliminary data.</text>
</comment>
<feature type="transmembrane region" description="Helical" evidence="5">
    <location>
        <begin position="325"/>
        <end position="343"/>
    </location>
</feature>
<evidence type="ECO:0000256" key="4">
    <source>
        <dbReference type="ARBA" id="ARBA00023136"/>
    </source>
</evidence>
<keyword evidence="7" id="KW-0436">Ligase</keyword>
<dbReference type="Proteomes" id="UP001595826">
    <property type="component" value="Unassembled WGS sequence"/>
</dbReference>
<accession>A0ABV8REM3</accession>
<evidence type="ECO:0000256" key="1">
    <source>
        <dbReference type="ARBA" id="ARBA00004141"/>
    </source>
</evidence>
<dbReference type="GO" id="GO:0016874">
    <property type="term" value="F:ligase activity"/>
    <property type="evidence" value="ECO:0007669"/>
    <property type="project" value="UniProtKB-KW"/>
</dbReference>